<dbReference type="Proteomes" id="UP000264541">
    <property type="component" value="Unassembled WGS sequence"/>
</dbReference>
<reference evidence="1 2" key="1">
    <citation type="submission" date="2018-08" db="EMBL/GenBank/DDBJ databases">
        <title>Bacillus chawlae sp. nov., Bacillus glennii sp. nov., and Bacillus saganii sp. nov. Isolated from the Vehicle Assembly Building at Kennedy Space Center where the Viking Spacecraft were Assembled.</title>
        <authorList>
            <person name="Seuylemezian A."/>
            <person name="Vaishampayan P."/>
        </authorList>
    </citation>
    <scope>NUCLEOTIDE SEQUENCE [LARGE SCALE GENOMIC DNA]</scope>
    <source>
        <strain evidence="1 2">V47-23a</strain>
    </source>
</reference>
<dbReference type="AlphaFoldDB" id="A0A372LBD8"/>
<keyword evidence="2" id="KW-1185">Reference proteome</keyword>
<dbReference type="RefSeq" id="WP_117328495.1">
    <property type="nucleotide sequence ID" value="NZ_QVTE01000067.1"/>
</dbReference>
<accession>A0A372LBD8</accession>
<organism evidence="1 2">
    <name type="scientific">Peribacillus saganii</name>
    <dbReference type="NCBI Taxonomy" id="2303992"/>
    <lineage>
        <taxon>Bacteria</taxon>
        <taxon>Bacillati</taxon>
        <taxon>Bacillota</taxon>
        <taxon>Bacilli</taxon>
        <taxon>Bacillales</taxon>
        <taxon>Bacillaceae</taxon>
        <taxon>Peribacillus</taxon>
    </lineage>
</organism>
<comment type="caution">
    <text evidence="1">The sequence shown here is derived from an EMBL/GenBank/DDBJ whole genome shotgun (WGS) entry which is preliminary data.</text>
</comment>
<dbReference type="EMBL" id="QVTE01000067">
    <property type="protein sequence ID" value="RFU63149.1"/>
    <property type="molecule type" value="Genomic_DNA"/>
</dbReference>
<gene>
    <name evidence="1" type="ORF">D0469_20085</name>
</gene>
<name>A0A372LBD8_9BACI</name>
<evidence type="ECO:0000313" key="1">
    <source>
        <dbReference type="EMBL" id="RFU63149.1"/>
    </source>
</evidence>
<protein>
    <submittedName>
        <fullName evidence="1">Uncharacterized protein</fullName>
    </submittedName>
</protein>
<sequence>MIIAIDAVNPRFLFLSCTLEANLDNTIKLVDKFNRSLPGLQIGLEGPAFTVLKEERVLRYQDLWVGRTKREWDQWIGRLLKQ</sequence>
<proteinExistence type="predicted"/>
<evidence type="ECO:0000313" key="2">
    <source>
        <dbReference type="Proteomes" id="UP000264541"/>
    </source>
</evidence>
<dbReference type="OrthoDB" id="9800334at2"/>